<name>A0A3T0SY44_9MICO</name>
<gene>
    <name evidence="5" type="ORF">C1I64_03290</name>
</gene>
<dbReference type="GO" id="GO:1901137">
    <property type="term" value="P:carbohydrate derivative biosynthetic process"/>
    <property type="evidence" value="ECO:0007669"/>
    <property type="project" value="UniProtKB-ARBA"/>
</dbReference>
<dbReference type="CDD" id="cd03801">
    <property type="entry name" value="GT4_PimA-like"/>
    <property type="match status" value="1"/>
</dbReference>
<dbReference type="Proteomes" id="UP000285317">
    <property type="component" value="Chromosome"/>
</dbReference>
<proteinExistence type="predicted"/>
<reference evidence="5 6" key="1">
    <citation type="submission" date="2018-03" db="EMBL/GenBank/DDBJ databases">
        <title>Bacteriophage NCPPB3778 and a type I-E CRISPR drive the evolution of the US Biological Select Agent, Rathayibacter toxicus.</title>
        <authorList>
            <person name="Davis E.W.II."/>
            <person name="Tabima J.F."/>
            <person name="Weisberg A.J."/>
            <person name="Dantas Lopes L."/>
            <person name="Wiseman M.S."/>
            <person name="Wiseman M.S."/>
            <person name="Pupko T."/>
            <person name="Belcher M.S."/>
            <person name="Sechler A.J."/>
            <person name="Tancos M.A."/>
            <person name="Schroeder B.K."/>
            <person name="Murray T.D."/>
            <person name="Luster D.G."/>
            <person name="Schneider W.L."/>
            <person name="Rogers E."/>
            <person name="Andreote F.D."/>
            <person name="Grunwald N.J."/>
            <person name="Putnam M.L."/>
            <person name="Chang J.H."/>
        </authorList>
    </citation>
    <scope>NUCLEOTIDE SEQUENCE [LARGE SCALE GENOMIC DNA]</scope>
    <source>
        <strain evidence="5 6">DSM 15932</strain>
    </source>
</reference>
<keyword evidence="2" id="KW-0328">Glycosyltransferase</keyword>
<dbReference type="RefSeq" id="WP_127886196.1">
    <property type="nucleotide sequence ID" value="NZ_CP028137.1"/>
</dbReference>
<dbReference type="InterPro" id="IPR028098">
    <property type="entry name" value="Glyco_trans_4-like_N"/>
</dbReference>
<evidence type="ECO:0000313" key="6">
    <source>
        <dbReference type="Proteomes" id="UP000285317"/>
    </source>
</evidence>
<sequence length="426" mass="45962">MTPPRRALVVASPYSEGAARALITGAASRGAMAAEILPRTRLVALAASLPLPSAAARTTFGRRMRVLRDGYAATRPHRVERVSHLAEMVLRAGLRLPCPGLALRASYLSKVLFDRAAAAVELPEVAVVLGFPGACLALFRAHPDARRVLHAVDAHPRAHNGELLRHFSRRRTWDERYPGRLVRRIEKELRLADIVLTPSALVSEQMARYGVDRAKIVQIPYGVSLTGFTPDGPTVDRDPERRRLVCAAHLSHRKGIPQLLDAVRGLPVDLVLAGGVFDRRLLRGAPPNVIITGPLSAEDLAREFRAADAFVLPTLEDACSLVVAEAAASGLPVITTDANGASALLDPRHSTVLPAGDVRALRDALGRVQPLDRATRRAIADSARTAATSITDWTTYAERVLDVVLAEEGRQGTDARAGSGPRRERN</sequence>
<evidence type="ECO:0000256" key="2">
    <source>
        <dbReference type="ARBA" id="ARBA00022676"/>
    </source>
</evidence>
<dbReference type="Pfam" id="PF13439">
    <property type="entry name" value="Glyco_transf_4"/>
    <property type="match status" value="1"/>
</dbReference>
<dbReference type="KEGG" id="rfs:C1I64_03290"/>
<keyword evidence="3" id="KW-0808">Transferase</keyword>
<organism evidence="5 6">
    <name type="scientific">Rathayibacter festucae DSM 15932</name>
    <dbReference type="NCBI Taxonomy" id="1328866"/>
    <lineage>
        <taxon>Bacteria</taxon>
        <taxon>Bacillati</taxon>
        <taxon>Actinomycetota</taxon>
        <taxon>Actinomycetes</taxon>
        <taxon>Micrococcales</taxon>
        <taxon>Microbacteriaceae</taxon>
        <taxon>Rathayibacter</taxon>
    </lineage>
</organism>
<dbReference type="Pfam" id="PF13692">
    <property type="entry name" value="Glyco_trans_1_4"/>
    <property type="match status" value="1"/>
</dbReference>
<dbReference type="InterPro" id="IPR050194">
    <property type="entry name" value="Glycosyltransferase_grp1"/>
</dbReference>
<accession>A0A3T0SY44</accession>
<dbReference type="SUPFAM" id="SSF53756">
    <property type="entry name" value="UDP-Glycosyltransferase/glycogen phosphorylase"/>
    <property type="match status" value="1"/>
</dbReference>
<dbReference type="PANTHER" id="PTHR45947:SF3">
    <property type="entry name" value="SULFOQUINOVOSYL TRANSFERASE SQD2"/>
    <property type="match status" value="1"/>
</dbReference>
<evidence type="ECO:0000313" key="5">
    <source>
        <dbReference type="EMBL" id="AZZ51162.1"/>
    </source>
</evidence>
<dbReference type="AlphaFoldDB" id="A0A3T0SY44"/>
<protein>
    <recommendedName>
        <fullName evidence="1">D-inositol 3-phosphate glycosyltransferase</fullName>
    </recommendedName>
</protein>
<evidence type="ECO:0000256" key="3">
    <source>
        <dbReference type="ARBA" id="ARBA00022679"/>
    </source>
</evidence>
<feature type="domain" description="Glycosyltransferase subfamily 4-like N-terminal" evidence="4">
    <location>
        <begin position="155"/>
        <end position="225"/>
    </location>
</feature>
<dbReference type="GO" id="GO:0016757">
    <property type="term" value="F:glycosyltransferase activity"/>
    <property type="evidence" value="ECO:0007669"/>
    <property type="project" value="UniProtKB-KW"/>
</dbReference>
<dbReference type="EMBL" id="CP028137">
    <property type="protein sequence ID" value="AZZ51162.1"/>
    <property type="molecule type" value="Genomic_DNA"/>
</dbReference>
<dbReference type="Gene3D" id="3.40.50.2000">
    <property type="entry name" value="Glycogen Phosphorylase B"/>
    <property type="match status" value="2"/>
</dbReference>
<evidence type="ECO:0000259" key="4">
    <source>
        <dbReference type="Pfam" id="PF13439"/>
    </source>
</evidence>
<dbReference type="PANTHER" id="PTHR45947">
    <property type="entry name" value="SULFOQUINOVOSYL TRANSFERASE SQD2"/>
    <property type="match status" value="1"/>
</dbReference>
<evidence type="ECO:0000256" key="1">
    <source>
        <dbReference type="ARBA" id="ARBA00021292"/>
    </source>
</evidence>